<comment type="caution">
    <text evidence="2">The sequence shown here is derived from an EMBL/GenBank/DDBJ whole genome shotgun (WGS) entry which is preliminary data.</text>
</comment>
<feature type="transmembrane region" description="Helical" evidence="1">
    <location>
        <begin position="44"/>
        <end position="62"/>
    </location>
</feature>
<evidence type="ECO:0000256" key="1">
    <source>
        <dbReference type="SAM" id="Phobius"/>
    </source>
</evidence>
<gene>
    <name evidence="2" type="ORF">KAK06_04785</name>
</gene>
<name>A0A940YI57_9BURK</name>
<dbReference type="AlphaFoldDB" id="A0A940YI57"/>
<evidence type="ECO:0008006" key="4">
    <source>
        <dbReference type="Google" id="ProtNLM"/>
    </source>
</evidence>
<evidence type="ECO:0000313" key="3">
    <source>
        <dbReference type="Proteomes" id="UP000678374"/>
    </source>
</evidence>
<accession>A0A940YI57</accession>
<dbReference type="RefSeq" id="WP_210800780.1">
    <property type="nucleotide sequence ID" value="NZ_JAGQDE010000003.1"/>
</dbReference>
<feature type="transmembrane region" description="Helical" evidence="1">
    <location>
        <begin position="69"/>
        <end position="89"/>
    </location>
</feature>
<keyword evidence="3" id="KW-1185">Reference proteome</keyword>
<proteinExistence type="predicted"/>
<keyword evidence="1" id="KW-0472">Membrane</keyword>
<organism evidence="2 3">
    <name type="scientific">Ideonella aquatica</name>
    <dbReference type="NCBI Taxonomy" id="2824119"/>
    <lineage>
        <taxon>Bacteria</taxon>
        <taxon>Pseudomonadati</taxon>
        <taxon>Pseudomonadota</taxon>
        <taxon>Betaproteobacteria</taxon>
        <taxon>Burkholderiales</taxon>
        <taxon>Sphaerotilaceae</taxon>
        <taxon>Ideonella</taxon>
    </lineage>
</organism>
<dbReference type="Proteomes" id="UP000678374">
    <property type="component" value="Unassembled WGS sequence"/>
</dbReference>
<protein>
    <recommendedName>
        <fullName evidence="4">PH domain-containing protein</fullName>
    </recommendedName>
</protein>
<keyword evidence="1" id="KW-0812">Transmembrane</keyword>
<evidence type="ECO:0000313" key="2">
    <source>
        <dbReference type="EMBL" id="MBQ0958264.1"/>
    </source>
</evidence>
<dbReference type="EMBL" id="JAGQDE010000003">
    <property type="protein sequence ID" value="MBQ0958264.1"/>
    <property type="molecule type" value="Genomic_DNA"/>
</dbReference>
<keyword evidence="1" id="KW-1133">Transmembrane helix</keyword>
<reference evidence="2" key="1">
    <citation type="submission" date="2021-04" db="EMBL/GenBank/DDBJ databases">
        <title>The genome sequence of Ideonella sp. 4Y11.</title>
        <authorList>
            <person name="Liu Y."/>
        </authorList>
    </citation>
    <scope>NUCLEOTIDE SEQUENCE</scope>
    <source>
        <strain evidence="2">4Y11</strain>
    </source>
</reference>
<sequence>MSPYTSWSESRRRWTLAVVVLSVLATDAGVARWLQHQGQPVPEWPLLVDLLAVLPLAWWMLMRPRARTALWGMLGMVSLGITAGAWILPDTDKQWWTWLEALRWLGLAALLLAQLMLVAQALRELWLIPPGQHPEPVLMSALARRFRDHPIRPLLQADARLWLYAWPGRQVQQLIDNGLHFETWRQGQNLSNQQAFGILLAVELPLAHGLMHLWSPALAWTVSALSLYGGLFLWAEYRTTRWRPISLRADALHLRSGVLVDLALPLGAISAVTRLDRPAPRAKGRWRIAGMGRTNLCLHLRPDCRLPTVLGERTVSEICIGVDEPERLIAALRERLETR</sequence>
<feature type="transmembrane region" description="Helical" evidence="1">
    <location>
        <begin position="217"/>
        <end position="235"/>
    </location>
</feature>